<dbReference type="Proteomes" id="UP000315369">
    <property type="component" value="Unassembled WGS sequence"/>
</dbReference>
<dbReference type="GO" id="GO:0003677">
    <property type="term" value="F:DNA binding"/>
    <property type="evidence" value="ECO:0007669"/>
    <property type="project" value="UniProtKB-KW"/>
</dbReference>
<dbReference type="Pfam" id="PF01381">
    <property type="entry name" value="HTH_3"/>
    <property type="match status" value="1"/>
</dbReference>
<dbReference type="Gene3D" id="1.10.260.40">
    <property type="entry name" value="lambda repressor-like DNA-binding domains"/>
    <property type="match status" value="1"/>
</dbReference>
<evidence type="ECO:0000313" key="3">
    <source>
        <dbReference type="EMBL" id="TQF08277.1"/>
    </source>
</evidence>
<dbReference type="PROSITE" id="PS50943">
    <property type="entry name" value="HTH_CROC1"/>
    <property type="match status" value="1"/>
</dbReference>
<dbReference type="InterPro" id="IPR010982">
    <property type="entry name" value="Lambda_DNA-bd_dom_sf"/>
</dbReference>
<evidence type="ECO:0000256" key="1">
    <source>
        <dbReference type="ARBA" id="ARBA00023125"/>
    </source>
</evidence>
<keyword evidence="1" id="KW-0238">DNA-binding</keyword>
<evidence type="ECO:0000259" key="2">
    <source>
        <dbReference type="PROSITE" id="PS50943"/>
    </source>
</evidence>
<dbReference type="InterPro" id="IPR050807">
    <property type="entry name" value="TransReg_Diox_bact_type"/>
</dbReference>
<dbReference type="GO" id="GO:0005829">
    <property type="term" value="C:cytosol"/>
    <property type="evidence" value="ECO:0007669"/>
    <property type="project" value="TreeGrafter"/>
</dbReference>
<dbReference type="AlphaFoldDB" id="A0A540WHA6"/>
<dbReference type="OrthoDB" id="5469161at2"/>
<feature type="domain" description="HTH cro/C1-type" evidence="2">
    <location>
        <begin position="31"/>
        <end position="84"/>
    </location>
</feature>
<dbReference type="SUPFAM" id="SSF47413">
    <property type="entry name" value="lambda repressor-like DNA-binding domains"/>
    <property type="match status" value="1"/>
</dbReference>
<evidence type="ECO:0000313" key="4">
    <source>
        <dbReference type="Proteomes" id="UP000315369"/>
    </source>
</evidence>
<dbReference type="GO" id="GO:0003700">
    <property type="term" value="F:DNA-binding transcription factor activity"/>
    <property type="evidence" value="ECO:0007669"/>
    <property type="project" value="TreeGrafter"/>
</dbReference>
<dbReference type="PANTHER" id="PTHR46797">
    <property type="entry name" value="HTH-TYPE TRANSCRIPTIONAL REGULATOR"/>
    <property type="match status" value="1"/>
</dbReference>
<protein>
    <submittedName>
        <fullName evidence="3">Helix-turn-helix transcriptional regulator</fullName>
    </submittedName>
</protein>
<name>A0A540WHA6_9BACT</name>
<dbReference type="RefSeq" id="WP_141649644.1">
    <property type="nucleotide sequence ID" value="NZ_VIFM01000835.1"/>
</dbReference>
<dbReference type="SMART" id="SM00530">
    <property type="entry name" value="HTH_XRE"/>
    <property type="match status" value="1"/>
</dbReference>
<proteinExistence type="predicted"/>
<dbReference type="EMBL" id="VIFM01000835">
    <property type="protein sequence ID" value="TQF08277.1"/>
    <property type="molecule type" value="Genomic_DNA"/>
</dbReference>
<dbReference type="PANTHER" id="PTHR46797:SF1">
    <property type="entry name" value="METHYLPHOSPHONATE SYNTHASE"/>
    <property type="match status" value="1"/>
</dbReference>
<sequence>MYIHPDIRAVALPKEPEPSRPLSAIIGDTTRIARIRANLTQAEVAQLINISPTTYCRLERGRMLPSVQTLYRLCPALRTTPNELLGYRASLPPDVVAAAKEALLRRVHELDAHQALALIQLLSGVR</sequence>
<organism evidence="3 4">
    <name type="scientific">Myxococcus llanfairpwllgwyngyllgogerychwyrndrobwllllantysiliogogogochensis</name>
    <dbReference type="NCBI Taxonomy" id="2590453"/>
    <lineage>
        <taxon>Bacteria</taxon>
        <taxon>Pseudomonadati</taxon>
        <taxon>Myxococcota</taxon>
        <taxon>Myxococcia</taxon>
        <taxon>Myxococcales</taxon>
        <taxon>Cystobacterineae</taxon>
        <taxon>Myxococcaceae</taxon>
        <taxon>Myxococcus</taxon>
    </lineage>
</organism>
<dbReference type="InterPro" id="IPR001387">
    <property type="entry name" value="Cro/C1-type_HTH"/>
</dbReference>
<reference evidence="3 4" key="1">
    <citation type="submission" date="2019-06" db="EMBL/GenBank/DDBJ databases">
        <authorList>
            <person name="Livingstone P."/>
            <person name="Whitworth D."/>
        </authorList>
    </citation>
    <scope>NUCLEOTIDE SEQUENCE [LARGE SCALE GENOMIC DNA]</scope>
    <source>
        <strain evidence="3 4">AM401</strain>
    </source>
</reference>
<accession>A0A540WHA6</accession>
<comment type="caution">
    <text evidence="3">The sequence shown here is derived from an EMBL/GenBank/DDBJ whole genome shotgun (WGS) entry which is preliminary data.</text>
</comment>
<dbReference type="CDD" id="cd00093">
    <property type="entry name" value="HTH_XRE"/>
    <property type="match status" value="1"/>
</dbReference>
<gene>
    <name evidence="3" type="ORF">FJV41_50795</name>
</gene>
<keyword evidence="4" id="KW-1185">Reference proteome</keyword>